<evidence type="ECO:0000259" key="6">
    <source>
        <dbReference type="Pfam" id="PF00441"/>
    </source>
</evidence>
<evidence type="ECO:0000313" key="9">
    <source>
        <dbReference type="Proteomes" id="UP001164693"/>
    </source>
</evidence>
<evidence type="ECO:0000256" key="3">
    <source>
        <dbReference type="ARBA" id="ARBA00022630"/>
    </source>
</evidence>
<sequence length="368" mass="37112">MNLLYSDVEEQLRASVRDLLAARAPLSGAVARAESDRPYEPALWTALARELGVAGLAVPESAGGHGGSWREVAVVAEELGRAVAATPFLGSTVLATAAATAVPSARELVGALAAGTSTAVLVVPLSTPPGSAFPGQVSFDGTHATGQVRSAADAAAADLLLVPAAGPAGPVLLSVEAGAARCEPVTSLDLTRPLSNVHLDAAAGSVVAEGDGAVRALEAALLAGAVVLASEQVGLAEHGLDSTVAYLKERYQFGRQIGSFQALKHRCADLWANLAQARAVARYAAACLADGTADGAADAPVAAALAQAYCSPLAVTAAEECIQLHGGIGFTWEHPAHLYLKRAKADSIAFGGAARHHARLGELVGLPA</sequence>
<keyword evidence="4" id="KW-0274">FAD</keyword>
<evidence type="ECO:0000256" key="4">
    <source>
        <dbReference type="ARBA" id="ARBA00022827"/>
    </source>
</evidence>
<dbReference type="Pfam" id="PF00441">
    <property type="entry name" value="Acyl-CoA_dh_1"/>
    <property type="match status" value="1"/>
</dbReference>
<dbReference type="SUPFAM" id="SSF47203">
    <property type="entry name" value="Acyl-CoA dehydrogenase C-terminal domain-like"/>
    <property type="match status" value="1"/>
</dbReference>
<evidence type="ECO:0000256" key="2">
    <source>
        <dbReference type="ARBA" id="ARBA00009347"/>
    </source>
</evidence>
<feature type="domain" description="Acyl-CoA dehydrogenase/oxidase N-terminal" evidence="7">
    <location>
        <begin position="7"/>
        <end position="89"/>
    </location>
</feature>
<dbReference type="InterPro" id="IPR013786">
    <property type="entry name" value="AcylCoA_DH/ox_N"/>
</dbReference>
<comment type="cofactor">
    <cofactor evidence="1">
        <name>FAD</name>
        <dbReference type="ChEBI" id="CHEBI:57692"/>
    </cofactor>
</comment>
<organism evidence="8 9">
    <name type="scientific">Jatrophihabitans cynanchi</name>
    <dbReference type="NCBI Taxonomy" id="2944128"/>
    <lineage>
        <taxon>Bacteria</taxon>
        <taxon>Bacillati</taxon>
        <taxon>Actinomycetota</taxon>
        <taxon>Actinomycetes</taxon>
        <taxon>Jatrophihabitantales</taxon>
        <taxon>Jatrophihabitantaceae</taxon>
        <taxon>Jatrophihabitans</taxon>
    </lineage>
</organism>
<dbReference type="EMBL" id="CP097463">
    <property type="protein sequence ID" value="WAX55369.1"/>
    <property type="molecule type" value="Genomic_DNA"/>
</dbReference>
<reference evidence="8" key="1">
    <citation type="submission" date="2022-05" db="EMBL/GenBank/DDBJ databases">
        <title>Jatrophihabitans sp. SB3-54 whole genome sequence.</title>
        <authorList>
            <person name="Suh M.K."/>
            <person name="Eom M.K."/>
            <person name="Kim J.S."/>
            <person name="Kim H.S."/>
            <person name="Do H.E."/>
            <person name="Shin Y.K."/>
            <person name="Lee J.-S."/>
        </authorList>
    </citation>
    <scope>NUCLEOTIDE SEQUENCE</scope>
    <source>
        <strain evidence="8">SB3-54</strain>
    </source>
</reference>
<dbReference type="RefSeq" id="WP_269441877.1">
    <property type="nucleotide sequence ID" value="NZ_CP097463.1"/>
</dbReference>
<evidence type="ECO:0000256" key="5">
    <source>
        <dbReference type="ARBA" id="ARBA00023002"/>
    </source>
</evidence>
<evidence type="ECO:0000313" key="8">
    <source>
        <dbReference type="EMBL" id="WAX55369.1"/>
    </source>
</evidence>
<proteinExistence type="inferred from homology"/>
<gene>
    <name evidence="8" type="ORF">M6B22_12515</name>
</gene>
<dbReference type="InterPro" id="IPR037069">
    <property type="entry name" value="AcylCoA_DH/ox_N_sf"/>
</dbReference>
<feature type="domain" description="Acyl-CoA dehydrogenase/oxidase C-terminal" evidence="6">
    <location>
        <begin position="211"/>
        <end position="352"/>
    </location>
</feature>
<dbReference type="Gene3D" id="1.20.140.10">
    <property type="entry name" value="Butyryl-CoA Dehydrogenase, subunit A, domain 3"/>
    <property type="match status" value="1"/>
</dbReference>
<dbReference type="SUPFAM" id="SSF56645">
    <property type="entry name" value="Acyl-CoA dehydrogenase NM domain-like"/>
    <property type="match status" value="1"/>
</dbReference>
<dbReference type="InterPro" id="IPR009075">
    <property type="entry name" value="AcylCo_DH/oxidase_C"/>
</dbReference>
<dbReference type="InterPro" id="IPR009100">
    <property type="entry name" value="AcylCoA_DH/oxidase_NM_dom_sf"/>
</dbReference>
<keyword evidence="3" id="KW-0285">Flavoprotein</keyword>
<dbReference type="Gene3D" id="1.10.540.10">
    <property type="entry name" value="Acyl-CoA dehydrogenase/oxidase, N-terminal domain"/>
    <property type="match status" value="1"/>
</dbReference>
<comment type="similarity">
    <text evidence="2">Belongs to the acyl-CoA dehydrogenase family.</text>
</comment>
<dbReference type="PANTHER" id="PTHR43884">
    <property type="entry name" value="ACYL-COA DEHYDROGENASE"/>
    <property type="match status" value="1"/>
</dbReference>
<keyword evidence="5" id="KW-0560">Oxidoreductase</keyword>
<accession>A0ABY7JSQ5</accession>
<dbReference type="InterPro" id="IPR036250">
    <property type="entry name" value="AcylCo_DH-like_C"/>
</dbReference>
<name>A0ABY7JSQ5_9ACTN</name>
<dbReference type="PANTHER" id="PTHR43884:SF20">
    <property type="entry name" value="ACYL-COA DEHYDROGENASE FADE28"/>
    <property type="match status" value="1"/>
</dbReference>
<dbReference type="Proteomes" id="UP001164693">
    <property type="component" value="Chromosome"/>
</dbReference>
<protein>
    <submittedName>
        <fullName evidence="8">Acyl-CoA/acyl-ACP dehydrogenase</fullName>
    </submittedName>
</protein>
<keyword evidence="9" id="KW-1185">Reference proteome</keyword>
<evidence type="ECO:0000259" key="7">
    <source>
        <dbReference type="Pfam" id="PF02771"/>
    </source>
</evidence>
<dbReference type="Pfam" id="PF02771">
    <property type="entry name" value="Acyl-CoA_dh_N"/>
    <property type="match status" value="1"/>
</dbReference>
<evidence type="ECO:0000256" key="1">
    <source>
        <dbReference type="ARBA" id="ARBA00001974"/>
    </source>
</evidence>